<dbReference type="Proteomes" id="UP000034846">
    <property type="component" value="Unassembled WGS sequence"/>
</dbReference>
<keyword evidence="1" id="KW-0812">Transmembrane</keyword>
<comment type="caution">
    <text evidence="2">The sequence shown here is derived from an EMBL/GenBank/DDBJ whole genome shotgun (WGS) entry which is preliminary data.</text>
</comment>
<evidence type="ECO:0000313" key="2">
    <source>
        <dbReference type="EMBL" id="KKW28538.1"/>
    </source>
</evidence>
<proteinExistence type="predicted"/>
<keyword evidence="1" id="KW-1133">Transmembrane helix</keyword>
<gene>
    <name evidence="2" type="ORF">UY72_C0069G0012</name>
</gene>
<protein>
    <submittedName>
        <fullName evidence="2">Uncharacterized protein</fullName>
    </submittedName>
</protein>
<dbReference type="EMBL" id="LCRD01000069">
    <property type="protein sequence ID" value="KKW28538.1"/>
    <property type="molecule type" value="Genomic_DNA"/>
</dbReference>
<keyword evidence="1" id="KW-0472">Membrane</keyword>
<accession>A0A0G1XB59</accession>
<dbReference type="AlphaFoldDB" id="A0A0G1XB59"/>
<evidence type="ECO:0000313" key="3">
    <source>
        <dbReference type="Proteomes" id="UP000034846"/>
    </source>
</evidence>
<organism evidence="2 3">
    <name type="scientific">Candidatus Uhrbacteria bacterium GW2011_GWD2_52_7</name>
    <dbReference type="NCBI Taxonomy" id="1618989"/>
    <lineage>
        <taxon>Bacteria</taxon>
        <taxon>Candidatus Uhriibacteriota</taxon>
    </lineage>
</organism>
<feature type="transmembrane region" description="Helical" evidence="1">
    <location>
        <begin position="20"/>
        <end position="43"/>
    </location>
</feature>
<reference evidence="2 3" key="1">
    <citation type="journal article" date="2015" name="Nature">
        <title>rRNA introns, odd ribosomes, and small enigmatic genomes across a large radiation of phyla.</title>
        <authorList>
            <person name="Brown C.T."/>
            <person name="Hug L.A."/>
            <person name="Thomas B.C."/>
            <person name="Sharon I."/>
            <person name="Castelle C.J."/>
            <person name="Singh A."/>
            <person name="Wilkins M.J."/>
            <person name="Williams K.H."/>
            <person name="Banfield J.F."/>
        </authorList>
    </citation>
    <scope>NUCLEOTIDE SEQUENCE [LARGE SCALE GENOMIC DNA]</scope>
</reference>
<sequence>MSSNLYRQHRGGGGGAGRFFRAASIVILAGGGAAFVLWAITWFRSSADAKRADAEATQEAEVAAEVEANEQVSASAVMRDATGASIGLLTRSGTVEFPSYDLVVRLPAIDLATSSYSIWLLQVGLADVKFVGDALPRADGSWAFTFMGTDPLDYPQVVITLEPNDGNTLPSGNRVAEGEFTSY</sequence>
<evidence type="ECO:0000256" key="1">
    <source>
        <dbReference type="SAM" id="Phobius"/>
    </source>
</evidence>
<name>A0A0G1XB59_9BACT</name>